<protein>
    <submittedName>
        <fullName evidence="13">WUSCHEL-related homeobox 9-like</fullName>
    </submittedName>
</protein>
<organism evidence="13 14">
    <name type="scientific">Canna indica</name>
    <name type="common">Indian-shot</name>
    <dbReference type="NCBI Taxonomy" id="4628"/>
    <lineage>
        <taxon>Eukaryota</taxon>
        <taxon>Viridiplantae</taxon>
        <taxon>Streptophyta</taxon>
        <taxon>Embryophyta</taxon>
        <taxon>Tracheophyta</taxon>
        <taxon>Spermatophyta</taxon>
        <taxon>Magnoliopsida</taxon>
        <taxon>Liliopsida</taxon>
        <taxon>Zingiberales</taxon>
        <taxon>Cannaceae</taxon>
        <taxon>Canna</taxon>
    </lineage>
</organism>
<evidence type="ECO:0000256" key="8">
    <source>
        <dbReference type="ARBA" id="ARBA00024040"/>
    </source>
</evidence>
<evidence type="ECO:0000313" key="14">
    <source>
        <dbReference type="Proteomes" id="UP001327560"/>
    </source>
</evidence>
<dbReference type="InterPro" id="IPR001356">
    <property type="entry name" value="HD"/>
</dbReference>
<evidence type="ECO:0000313" key="13">
    <source>
        <dbReference type="EMBL" id="WOL14523.1"/>
    </source>
</evidence>
<dbReference type="InterPro" id="IPR044557">
    <property type="entry name" value="WOX8/9-like"/>
</dbReference>
<dbReference type="GO" id="GO:0005634">
    <property type="term" value="C:nucleus"/>
    <property type="evidence" value="ECO:0007669"/>
    <property type="project" value="UniProtKB-SubCell"/>
</dbReference>
<proteinExistence type="inferred from homology"/>
<keyword evidence="3" id="KW-0805">Transcription regulation</keyword>
<feature type="region of interest" description="Disordered" evidence="11">
    <location>
        <begin position="104"/>
        <end position="154"/>
    </location>
</feature>
<sequence>MASSNRHWPSMFKSKLCNAHHQWQHDINTFHQKNPYASGCEDRSPEPKPRWNPKPEQIRILEAIFNSGMVNPPRDEIRKIRAQLQEYGQVGDANVFYWFQNRKSRSKNKQRHLQPGAARLQPRPTAKQAAAAAAASSSSSSSSEQSTGSDKTLLQQPPASMVHTALPAATSLNPVYLHGPPGPPELSGEESPFLPYGHQGQCSFSMTADITGIIGVPEHAVGAYPGLWGELIGDDGRKFKMQLHHLYAAAAAAAAAGVPTTSATVTAVNASAAAAAGVGATAGAPAAIGFASSISGIQDFGESEGSRDAATSIVFTNEAAFEVVAVRINVREMFGGDAVLLDQSGHPLVTDEWGVTVHPLQDGASYYLVFNFSLFF</sequence>
<dbReference type="GO" id="GO:0048731">
    <property type="term" value="P:system development"/>
    <property type="evidence" value="ECO:0007669"/>
    <property type="project" value="UniProtKB-ARBA"/>
</dbReference>
<evidence type="ECO:0000256" key="11">
    <source>
        <dbReference type="SAM" id="MobiDB-lite"/>
    </source>
</evidence>
<evidence type="ECO:0000259" key="12">
    <source>
        <dbReference type="PROSITE" id="PS50071"/>
    </source>
</evidence>
<dbReference type="GO" id="GO:1905393">
    <property type="term" value="P:plant organ formation"/>
    <property type="evidence" value="ECO:0007669"/>
    <property type="project" value="UniProtKB-ARBA"/>
</dbReference>
<keyword evidence="6" id="KW-0804">Transcription</keyword>
<dbReference type="PROSITE" id="PS50071">
    <property type="entry name" value="HOMEOBOX_2"/>
    <property type="match status" value="1"/>
</dbReference>
<dbReference type="FunFam" id="1.10.10.60:FF:000118">
    <property type="entry name" value="WUSCHEL-related homeobox 11"/>
    <property type="match status" value="1"/>
</dbReference>
<dbReference type="InterPro" id="IPR009057">
    <property type="entry name" value="Homeodomain-like_sf"/>
</dbReference>
<keyword evidence="4 9" id="KW-0238">DNA-binding</keyword>
<dbReference type="PANTHER" id="PTHR47288">
    <property type="entry name" value="WUSCHEL-RELATED HOMEOBOX 9"/>
    <property type="match status" value="1"/>
</dbReference>
<feature type="DNA-binding region" description="Homeobox" evidence="9">
    <location>
        <begin position="46"/>
        <end position="110"/>
    </location>
</feature>
<feature type="compositionally biased region" description="Low complexity" evidence="11">
    <location>
        <begin position="129"/>
        <end position="143"/>
    </location>
</feature>
<dbReference type="CDD" id="cd00086">
    <property type="entry name" value="homeodomain"/>
    <property type="match status" value="1"/>
</dbReference>
<feature type="compositionally biased region" description="Polar residues" evidence="11">
    <location>
        <begin position="144"/>
        <end position="154"/>
    </location>
</feature>
<evidence type="ECO:0000256" key="7">
    <source>
        <dbReference type="ARBA" id="ARBA00023242"/>
    </source>
</evidence>
<evidence type="ECO:0000256" key="10">
    <source>
        <dbReference type="RuleBase" id="RU000682"/>
    </source>
</evidence>
<keyword evidence="5 9" id="KW-0371">Homeobox</keyword>
<dbReference type="SUPFAM" id="SSF46689">
    <property type="entry name" value="Homeodomain-like"/>
    <property type="match status" value="1"/>
</dbReference>
<evidence type="ECO:0000256" key="3">
    <source>
        <dbReference type="ARBA" id="ARBA00023015"/>
    </source>
</evidence>
<dbReference type="Proteomes" id="UP001327560">
    <property type="component" value="Chromosome 7"/>
</dbReference>
<evidence type="ECO:0000256" key="5">
    <source>
        <dbReference type="ARBA" id="ARBA00023155"/>
    </source>
</evidence>
<reference evidence="13 14" key="1">
    <citation type="submission" date="2023-10" db="EMBL/GenBank/DDBJ databases">
        <title>Chromosome-scale genome assembly provides insights into flower coloration mechanisms of Canna indica.</title>
        <authorList>
            <person name="Li C."/>
        </authorList>
    </citation>
    <scope>NUCLEOTIDE SEQUENCE [LARGE SCALE GENOMIC DNA]</scope>
    <source>
        <tissue evidence="13">Flower</tissue>
    </source>
</reference>
<evidence type="ECO:0000256" key="1">
    <source>
        <dbReference type="ARBA" id="ARBA00004123"/>
    </source>
</evidence>
<feature type="region of interest" description="Disordered" evidence="11">
    <location>
        <begin position="173"/>
        <end position="192"/>
    </location>
</feature>
<evidence type="ECO:0000256" key="9">
    <source>
        <dbReference type="PROSITE-ProRule" id="PRU00108"/>
    </source>
</evidence>
<dbReference type="AlphaFoldDB" id="A0AAQ3KT60"/>
<dbReference type="SMART" id="SM00389">
    <property type="entry name" value="HOX"/>
    <property type="match status" value="1"/>
</dbReference>
<comment type="subcellular location">
    <subcellularLocation>
        <location evidence="1 9 10">Nucleus</location>
    </subcellularLocation>
</comment>
<keyword evidence="7 9" id="KW-0539">Nucleus</keyword>
<dbReference type="GO" id="GO:0003700">
    <property type="term" value="F:DNA-binding transcription factor activity"/>
    <property type="evidence" value="ECO:0007669"/>
    <property type="project" value="InterPro"/>
</dbReference>
<evidence type="ECO:0000256" key="2">
    <source>
        <dbReference type="ARBA" id="ARBA00022473"/>
    </source>
</evidence>
<dbReference type="PANTHER" id="PTHR47288:SF1">
    <property type="entry name" value="WUSCHEL-RELATED HOMEOBOX 9"/>
    <property type="match status" value="1"/>
</dbReference>
<feature type="domain" description="Homeobox" evidence="12">
    <location>
        <begin position="44"/>
        <end position="109"/>
    </location>
</feature>
<evidence type="ECO:0000256" key="4">
    <source>
        <dbReference type="ARBA" id="ARBA00023125"/>
    </source>
</evidence>
<comment type="similarity">
    <text evidence="8">Belongs to the WUS homeobox family.</text>
</comment>
<name>A0AAQ3KT60_9LILI</name>
<dbReference type="GO" id="GO:0003677">
    <property type="term" value="F:DNA binding"/>
    <property type="evidence" value="ECO:0007669"/>
    <property type="project" value="UniProtKB-UniRule"/>
</dbReference>
<dbReference type="Gene3D" id="1.10.10.60">
    <property type="entry name" value="Homeodomain-like"/>
    <property type="match status" value="1"/>
</dbReference>
<keyword evidence="14" id="KW-1185">Reference proteome</keyword>
<keyword evidence="2" id="KW-0217">Developmental protein</keyword>
<dbReference type="EMBL" id="CP136896">
    <property type="protein sequence ID" value="WOL14523.1"/>
    <property type="molecule type" value="Genomic_DNA"/>
</dbReference>
<accession>A0AAQ3KT60</accession>
<evidence type="ECO:0000256" key="6">
    <source>
        <dbReference type="ARBA" id="ARBA00023163"/>
    </source>
</evidence>
<gene>
    <name evidence="13" type="ORF">Cni_G23303</name>
</gene>
<dbReference type="GO" id="GO:0050793">
    <property type="term" value="P:regulation of developmental process"/>
    <property type="evidence" value="ECO:0007669"/>
    <property type="project" value="InterPro"/>
</dbReference>
<dbReference type="Pfam" id="PF00046">
    <property type="entry name" value="Homeodomain"/>
    <property type="match status" value="1"/>
</dbReference>